<name>A0A397ZIP7_BRACM</name>
<accession>A0A397ZIP7</accession>
<organism evidence="1 2">
    <name type="scientific">Brassica campestris</name>
    <name type="common">Field mustard</name>
    <dbReference type="NCBI Taxonomy" id="3711"/>
    <lineage>
        <taxon>Eukaryota</taxon>
        <taxon>Viridiplantae</taxon>
        <taxon>Streptophyta</taxon>
        <taxon>Embryophyta</taxon>
        <taxon>Tracheophyta</taxon>
        <taxon>Spermatophyta</taxon>
        <taxon>Magnoliopsida</taxon>
        <taxon>eudicotyledons</taxon>
        <taxon>Gunneridae</taxon>
        <taxon>Pentapetalae</taxon>
        <taxon>rosids</taxon>
        <taxon>malvids</taxon>
        <taxon>Brassicales</taxon>
        <taxon>Brassicaceae</taxon>
        <taxon>Brassiceae</taxon>
        <taxon>Brassica</taxon>
    </lineage>
</organism>
<dbReference type="Proteomes" id="UP000264353">
    <property type="component" value="Chromosome A4"/>
</dbReference>
<gene>
    <name evidence="1" type="ORF">BRARA_D00098</name>
</gene>
<dbReference type="AlphaFoldDB" id="A0A397ZIP7"/>
<protein>
    <submittedName>
        <fullName evidence="1">Uncharacterized protein</fullName>
    </submittedName>
</protein>
<dbReference type="EMBL" id="CM010631">
    <property type="protein sequence ID" value="RID64858.1"/>
    <property type="molecule type" value="Genomic_DNA"/>
</dbReference>
<evidence type="ECO:0000313" key="2">
    <source>
        <dbReference type="Proteomes" id="UP000264353"/>
    </source>
</evidence>
<evidence type="ECO:0000313" key="1">
    <source>
        <dbReference type="EMBL" id="RID64858.1"/>
    </source>
</evidence>
<reference evidence="1 2" key="1">
    <citation type="submission" date="2018-06" db="EMBL/GenBank/DDBJ databases">
        <title>WGS assembly of Brassica rapa FPsc.</title>
        <authorList>
            <person name="Bowman J."/>
            <person name="Kohchi T."/>
            <person name="Yamato K."/>
            <person name="Jenkins J."/>
            <person name="Shu S."/>
            <person name="Ishizaki K."/>
            <person name="Yamaoka S."/>
            <person name="Nishihama R."/>
            <person name="Nakamura Y."/>
            <person name="Berger F."/>
            <person name="Adam C."/>
            <person name="Aki S."/>
            <person name="Althoff F."/>
            <person name="Araki T."/>
            <person name="Arteaga-Vazquez M."/>
            <person name="Balasubrmanian S."/>
            <person name="Bauer D."/>
            <person name="Boehm C."/>
            <person name="Briginshaw L."/>
            <person name="Caballero-Perez J."/>
            <person name="Catarino B."/>
            <person name="Chen F."/>
            <person name="Chiyoda S."/>
            <person name="Chovatia M."/>
            <person name="Davies K."/>
            <person name="Delmans M."/>
            <person name="Demura T."/>
            <person name="Dierschke T."/>
            <person name="Dolan L."/>
            <person name="Dorantes-Acosta A."/>
            <person name="Eklund D."/>
            <person name="Florent S."/>
            <person name="Flores-Sandoval E."/>
            <person name="Fujiyama A."/>
            <person name="Fukuzawa H."/>
            <person name="Galik B."/>
            <person name="Grimanelli D."/>
            <person name="Grimwood J."/>
            <person name="Grossniklaus U."/>
            <person name="Hamada T."/>
            <person name="Haseloff J."/>
            <person name="Hetherington A."/>
            <person name="Higo A."/>
            <person name="Hirakawa Y."/>
            <person name="Hundley H."/>
            <person name="Ikeda Y."/>
            <person name="Inoue K."/>
            <person name="Inoue S."/>
            <person name="Ishida S."/>
            <person name="Jia Q."/>
            <person name="Kakita M."/>
            <person name="Kanazawa T."/>
            <person name="Kawai Y."/>
            <person name="Kawashima T."/>
            <person name="Kennedy M."/>
            <person name="Kinose K."/>
            <person name="Kinoshita T."/>
            <person name="Kohara Y."/>
            <person name="Koide E."/>
            <person name="Komatsu K."/>
            <person name="Kopischke S."/>
            <person name="Kubo M."/>
            <person name="Kyozuka J."/>
            <person name="Lagercrantz U."/>
            <person name="Lin S."/>
            <person name="Lindquist E."/>
            <person name="Lipzen A."/>
            <person name="Lu C."/>
            <person name="Luna E."/>
            <person name="Martienssen R."/>
            <person name="Minamino N."/>
            <person name="Mizutani M."/>
            <person name="Mizutani M."/>
            <person name="Mochizuki N."/>
            <person name="Monte I."/>
            <person name="Mosher R."/>
            <person name="Nagasaki H."/>
            <person name="Nakagami H."/>
            <person name="Naramoto S."/>
            <person name="Nishitani K."/>
            <person name="Ohtani M."/>
            <person name="Okamoto T."/>
            <person name="Okumura M."/>
            <person name="Phillips J."/>
            <person name="Pollak B."/>
            <person name="Reinders A."/>
            <person name="Roevekamp M."/>
            <person name="Sano R."/>
            <person name="Sawa S."/>
            <person name="Schmid M."/>
            <person name="Shirakawa M."/>
            <person name="Solano R."/>
            <person name="Spunde A."/>
            <person name="Suetsugu N."/>
            <person name="Sugano S."/>
            <person name="Sugiyama A."/>
            <person name="Sun R."/>
            <person name="Suzuki Y."/>
            <person name="Takenaka M."/>
            <person name="Takezawa D."/>
            <person name="Tomogane H."/>
            <person name="Tsuzuki M."/>
            <person name="Ueda T."/>
            <person name="Umeda M."/>
            <person name="Ward J."/>
            <person name="Watanabe Y."/>
            <person name="Yazaki K."/>
            <person name="Yokoyama R."/>
            <person name="Yoshitake Y."/>
            <person name="Yotsui I."/>
            <person name="Zachgo S."/>
            <person name="Schmutz J."/>
        </authorList>
    </citation>
    <scope>NUCLEOTIDE SEQUENCE [LARGE SCALE GENOMIC DNA]</scope>
    <source>
        <strain evidence="2">cv. B-3</strain>
    </source>
</reference>
<proteinExistence type="predicted"/>
<sequence>MDLLLVSFPKGLILLELDISLYIRHSLSNYPMWDFD</sequence>